<evidence type="ECO:0000259" key="6">
    <source>
        <dbReference type="Pfam" id="PF13458"/>
    </source>
</evidence>
<organism evidence="7 8">
    <name type="scientific">Xanthobacter tagetidis</name>
    <dbReference type="NCBI Taxonomy" id="60216"/>
    <lineage>
        <taxon>Bacteria</taxon>
        <taxon>Pseudomonadati</taxon>
        <taxon>Pseudomonadota</taxon>
        <taxon>Alphaproteobacteria</taxon>
        <taxon>Hyphomicrobiales</taxon>
        <taxon>Xanthobacteraceae</taxon>
        <taxon>Xanthobacter</taxon>
    </lineage>
</organism>
<accession>A0A3L7AD66</accession>
<feature type="chain" id="PRO_5018043416" description="Leucine-binding protein domain-containing protein" evidence="5">
    <location>
        <begin position="24"/>
        <end position="388"/>
    </location>
</feature>
<keyword evidence="3 5" id="KW-0732">Signal</keyword>
<keyword evidence="8" id="KW-1185">Reference proteome</keyword>
<evidence type="ECO:0000313" key="7">
    <source>
        <dbReference type="EMBL" id="RLP78416.1"/>
    </source>
</evidence>
<dbReference type="Gene3D" id="3.40.50.2300">
    <property type="match status" value="2"/>
</dbReference>
<dbReference type="SUPFAM" id="SSF53822">
    <property type="entry name" value="Periplasmic binding protein-like I"/>
    <property type="match status" value="1"/>
</dbReference>
<comment type="similarity">
    <text evidence="1">Belongs to the leucine-binding protein family.</text>
</comment>
<dbReference type="AlphaFoldDB" id="A0A3L7AD66"/>
<dbReference type="GO" id="GO:0006865">
    <property type="term" value="P:amino acid transport"/>
    <property type="evidence" value="ECO:0007669"/>
    <property type="project" value="UniProtKB-KW"/>
</dbReference>
<dbReference type="PANTHER" id="PTHR47235:SF1">
    <property type="entry name" value="BLR6548 PROTEIN"/>
    <property type="match status" value="1"/>
</dbReference>
<evidence type="ECO:0000313" key="8">
    <source>
        <dbReference type="Proteomes" id="UP000269692"/>
    </source>
</evidence>
<evidence type="ECO:0000256" key="2">
    <source>
        <dbReference type="ARBA" id="ARBA00022448"/>
    </source>
</evidence>
<dbReference type="RefSeq" id="WP_121623469.1">
    <property type="nucleotide sequence ID" value="NZ_JACIIW010000001.1"/>
</dbReference>
<evidence type="ECO:0000256" key="3">
    <source>
        <dbReference type="ARBA" id="ARBA00022729"/>
    </source>
</evidence>
<evidence type="ECO:0000256" key="4">
    <source>
        <dbReference type="ARBA" id="ARBA00022970"/>
    </source>
</evidence>
<protein>
    <recommendedName>
        <fullName evidence="6">Leucine-binding protein domain-containing protein</fullName>
    </recommendedName>
</protein>
<dbReference type="Pfam" id="PF13458">
    <property type="entry name" value="Peripla_BP_6"/>
    <property type="match status" value="1"/>
</dbReference>
<dbReference type="InterPro" id="IPR000709">
    <property type="entry name" value="Leu_Ile_Val-bd"/>
</dbReference>
<comment type="caution">
    <text evidence="7">The sequence shown here is derived from an EMBL/GenBank/DDBJ whole genome shotgun (WGS) entry which is preliminary data.</text>
</comment>
<name>A0A3L7AD66_9HYPH</name>
<evidence type="ECO:0000256" key="1">
    <source>
        <dbReference type="ARBA" id="ARBA00010062"/>
    </source>
</evidence>
<proteinExistence type="inferred from homology"/>
<keyword evidence="4" id="KW-0029">Amino-acid transport</keyword>
<dbReference type="EMBL" id="RCTF01000008">
    <property type="protein sequence ID" value="RLP78416.1"/>
    <property type="molecule type" value="Genomic_DNA"/>
</dbReference>
<dbReference type="OrthoDB" id="9791590at2"/>
<feature type="domain" description="Leucine-binding protein" evidence="6">
    <location>
        <begin position="35"/>
        <end position="373"/>
    </location>
</feature>
<dbReference type="Proteomes" id="UP000269692">
    <property type="component" value="Unassembled WGS sequence"/>
</dbReference>
<sequence>MKRLLHTLLLPAALFAWSASAQAQDAQTQGITDTEVKVGAFGPFGGPAYLFGKIAMNGIEVVFDKVNAEGGINGRKLVLIREDDSCRAEGAIAAVKKLVYDEKVFALIGGACSNSTLAARAEIEKAGVPFILNSATSDAITTPVARNIFTSQITASVESRAQVDFAIARGAKKIAVVAMKDAWGMSRYTPLMKYLDEKGIKLVANLELSPDASDATPQALQLKAAGADAVILLLYPKPAAIMVRDATKLAFDPIWIGQSTINDLKAFNAQVGMPGALKNFASITSTKFDPSDPAIAAWNDRLKARFPNDEISPFNMYGLGSAQVFVEALKLAGRDLTRDKFLAALGQLKNFKSDAYFGPITCNAPTDHQCNRTPGWFAWKDDKLVTLD</sequence>
<keyword evidence="2" id="KW-0813">Transport</keyword>
<dbReference type="InterPro" id="IPR028082">
    <property type="entry name" value="Peripla_BP_I"/>
</dbReference>
<gene>
    <name evidence="7" type="ORF">D9R14_11450</name>
</gene>
<dbReference type="InterPro" id="IPR028081">
    <property type="entry name" value="Leu-bd"/>
</dbReference>
<evidence type="ECO:0000256" key="5">
    <source>
        <dbReference type="SAM" id="SignalP"/>
    </source>
</evidence>
<dbReference type="PRINTS" id="PR00337">
    <property type="entry name" value="LEUILEVALBP"/>
</dbReference>
<dbReference type="PANTHER" id="PTHR47235">
    <property type="entry name" value="BLR6548 PROTEIN"/>
    <property type="match status" value="1"/>
</dbReference>
<dbReference type="CDD" id="cd06343">
    <property type="entry name" value="PBP1_ABC_ligand_binding-like"/>
    <property type="match status" value="1"/>
</dbReference>
<reference evidence="7 8" key="1">
    <citation type="submission" date="2018-10" db="EMBL/GenBank/DDBJ databases">
        <title>Xanthobacter tagetidis genome sequencing and assembly.</title>
        <authorList>
            <person name="Maclea K.S."/>
            <person name="Goen A.E."/>
            <person name="Fatima S.A."/>
        </authorList>
    </citation>
    <scope>NUCLEOTIDE SEQUENCE [LARGE SCALE GENOMIC DNA]</scope>
    <source>
        <strain evidence="7 8">ATCC 700314</strain>
    </source>
</reference>
<feature type="signal peptide" evidence="5">
    <location>
        <begin position="1"/>
        <end position="23"/>
    </location>
</feature>